<reference evidence="2" key="1">
    <citation type="journal article" date="2019" name="Int. J. Syst. Evol. Microbiol.">
        <title>The Global Catalogue of Microorganisms (GCM) 10K type strain sequencing project: providing services to taxonomists for standard genome sequencing and annotation.</title>
        <authorList>
            <consortium name="The Broad Institute Genomics Platform"/>
            <consortium name="The Broad Institute Genome Sequencing Center for Infectious Disease"/>
            <person name="Wu L."/>
            <person name="Ma J."/>
        </authorList>
    </citation>
    <scope>NUCLEOTIDE SEQUENCE [LARGE SCALE GENOMIC DNA]</scope>
    <source>
        <strain evidence="2">CGMCC 1.15439</strain>
    </source>
</reference>
<dbReference type="RefSeq" id="WP_188795318.1">
    <property type="nucleotide sequence ID" value="NZ_BMJA01000002.1"/>
</dbReference>
<organism evidence="1 2">
    <name type="scientific">Dyella nitratireducens</name>
    <dbReference type="NCBI Taxonomy" id="1849580"/>
    <lineage>
        <taxon>Bacteria</taxon>
        <taxon>Pseudomonadati</taxon>
        <taxon>Pseudomonadota</taxon>
        <taxon>Gammaproteobacteria</taxon>
        <taxon>Lysobacterales</taxon>
        <taxon>Rhodanobacteraceae</taxon>
        <taxon>Dyella</taxon>
    </lineage>
</organism>
<sequence>MKRVLNDCGISLSQPPIGQVRVNGYNLDLFLTRTMRYDKTRNAPKMREPLRAPRHGGLLNPLRQVLGLPWVEM</sequence>
<dbReference type="EMBL" id="BMJA01000002">
    <property type="protein sequence ID" value="GGA40005.1"/>
    <property type="molecule type" value="Genomic_DNA"/>
</dbReference>
<keyword evidence="2" id="KW-1185">Reference proteome</keyword>
<evidence type="ECO:0000313" key="1">
    <source>
        <dbReference type="EMBL" id="GGA40005.1"/>
    </source>
</evidence>
<dbReference type="Proteomes" id="UP000620046">
    <property type="component" value="Unassembled WGS sequence"/>
</dbReference>
<protein>
    <submittedName>
        <fullName evidence="1">Uncharacterized protein</fullName>
    </submittedName>
</protein>
<accession>A0ABQ1GAK7</accession>
<gene>
    <name evidence="1" type="ORF">GCM10010981_31590</name>
</gene>
<proteinExistence type="predicted"/>
<name>A0ABQ1GAK7_9GAMM</name>
<comment type="caution">
    <text evidence="1">The sequence shown here is derived from an EMBL/GenBank/DDBJ whole genome shotgun (WGS) entry which is preliminary data.</text>
</comment>
<evidence type="ECO:0000313" key="2">
    <source>
        <dbReference type="Proteomes" id="UP000620046"/>
    </source>
</evidence>